<sequence length="41" mass="4970">MFQILSTFIATNMLHHYNSAIRFKFSFKRKEDSISKNYIKI</sequence>
<gene>
    <name evidence="1" type="ordered locus">MfeM64YM_1067</name>
</gene>
<evidence type="ECO:0000313" key="1">
    <source>
        <dbReference type="EMBL" id="ADV35062.1"/>
    </source>
</evidence>
<evidence type="ECO:0000313" key="2">
    <source>
        <dbReference type="Proteomes" id="UP000007473"/>
    </source>
</evidence>
<accession>A0AB32XDF1</accession>
<dbReference type="AlphaFoldDB" id="A0AB32XDF1"/>
<dbReference type="EMBL" id="CP002458">
    <property type="protein sequence ID" value="ADV35062.1"/>
    <property type="molecule type" value="Genomic_DNA"/>
</dbReference>
<dbReference type="Proteomes" id="UP000007473">
    <property type="component" value="Chromosome"/>
</dbReference>
<name>A0AB32XDF1_MYCFM</name>
<dbReference type="KEGG" id="mfm:MfeM64YM_1067"/>
<reference evidence="1 2" key="1">
    <citation type="journal article" date="2011" name="J. Bacteriol.">
        <title>Genome sequence of the repetitive-sequence-rich Mycoplasma fermentans strain M64.</title>
        <authorList>
            <person name="Shu H.W."/>
            <person name="Liu T.T."/>
            <person name="Chang H.Y."/>
            <person name="Liu Y.M."/>
            <person name="Wu K.M."/>
            <person name="Shu H.Y."/>
            <person name="Tsai S.F."/>
            <person name="Hsiao K.J."/>
            <person name="Hu W.S."/>
            <person name="Ng W.V."/>
        </authorList>
    </citation>
    <scope>NUCLEOTIDE SEQUENCE [LARGE SCALE GENOMIC DNA]</scope>
    <source>
        <strain evidence="1 2">M64</strain>
    </source>
</reference>
<proteinExistence type="predicted"/>
<protein>
    <submittedName>
        <fullName evidence="1">Uncharacterized protein</fullName>
    </submittedName>
</protein>
<organism evidence="1 2">
    <name type="scientific">Mycoplasmopsis fermentans (strain M64)</name>
    <name type="common">Mycoplasma fermentans</name>
    <dbReference type="NCBI Taxonomy" id="943945"/>
    <lineage>
        <taxon>Bacteria</taxon>
        <taxon>Bacillati</taxon>
        <taxon>Mycoplasmatota</taxon>
        <taxon>Mycoplasmoidales</taxon>
        <taxon>Metamycoplasmataceae</taxon>
        <taxon>Mycoplasmopsis</taxon>
    </lineage>
</organism>